<dbReference type="RefSeq" id="XP_062723516.1">
    <property type="nucleotide sequence ID" value="XM_062867345.1"/>
</dbReference>
<dbReference type="PANTHER" id="PTHR34997:SF1">
    <property type="entry name" value="PEPTIDOGLYCAN-BINDING LYSIN DOMAIN"/>
    <property type="match status" value="1"/>
</dbReference>
<dbReference type="CDD" id="cd00118">
    <property type="entry name" value="LysM"/>
    <property type="match status" value="1"/>
</dbReference>
<feature type="disulfide bond" evidence="4">
    <location>
        <begin position="427"/>
        <end position="441"/>
    </location>
</feature>
<dbReference type="PROSITE" id="PS51782">
    <property type="entry name" value="LYSM"/>
    <property type="match status" value="1"/>
</dbReference>
<dbReference type="Pfam" id="PF01476">
    <property type="entry name" value="LysM"/>
    <property type="match status" value="1"/>
</dbReference>
<evidence type="ECO:0000259" key="5">
    <source>
        <dbReference type="PROSITE" id="PS50941"/>
    </source>
</evidence>
<organism evidence="7 8">
    <name type="scientific">Chaetomium strumarium</name>
    <dbReference type="NCBI Taxonomy" id="1170767"/>
    <lineage>
        <taxon>Eukaryota</taxon>
        <taxon>Fungi</taxon>
        <taxon>Dikarya</taxon>
        <taxon>Ascomycota</taxon>
        <taxon>Pezizomycotina</taxon>
        <taxon>Sordariomycetes</taxon>
        <taxon>Sordariomycetidae</taxon>
        <taxon>Sordariales</taxon>
        <taxon>Chaetomiaceae</taxon>
        <taxon>Chaetomium</taxon>
    </lineage>
</organism>
<evidence type="ECO:0000256" key="2">
    <source>
        <dbReference type="ARBA" id="ARBA00023026"/>
    </source>
</evidence>
<evidence type="ECO:0000313" key="7">
    <source>
        <dbReference type="EMBL" id="KAK3307736.1"/>
    </source>
</evidence>
<evidence type="ECO:0000256" key="4">
    <source>
        <dbReference type="PROSITE-ProRule" id="PRU00261"/>
    </source>
</evidence>
<dbReference type="InterPro" id="IPR036779">
    <property type="entry name" value="LysM_dom_sf"/>
</dbReference>
<sequence>MQQEEYWWIPQNLTEGCTSSCRASLDSWVSSVQAACSGQTLRWEGRLVAPDTLPQMYRHTFTLACIPGGASGWCLVDSQEWVGSDMLRNDEHMCATGHVEYDHDLCFTKDFDPFAVEPGDVRLANLYDRSMVCSECFLQILHRRLLNPGLADGDWTDYLIAQHSDLQTYCSTNMPLTATRTSTAVPPVTGTATLTTSGPAAFTTCAGALVTPPSEPGVTCHMLSEQYNVTTGDLTVLTNDWDCQFTESVCIPPPCQIMMIGWMETCETLARKVSTGSSNITVVQFGEWNPRIIGPCDDIRGNQYICASPQGGIYVPPPPVHASSTTLAKYYTTAQPARPTHPGTTTNCGKYYEVDAGETCQNLAFTAGISLSDFLSLNPQIEGDCINLWLGYSYCVAPVTPATPGTDGKCGPDNDNTICAGTGFGKCCSVHGFCGSSQQHCGADYCYSAERGRPIWLLSRWTMRSRP</sequence>
<dbReference type="InterPro" id="IPR001002">
    <property type="entry name" value="Chitin-bd_1"/>
</dbReference>
<dbReference type="Gene3D" id="3.30.60.10">
    <property type="entry name" value="Endochitinase-like"/>
    <property type="match status" value="1"/>
</dbReference>
<dbReference type="AlphaFoldDB" id="A0AAJ0GX22"/>
<accession>A0AAJ0GX22</accession>
<dbReference type="Gene3D" id="3.10.350.10">
    <property type="entry name" value="LysM domain"/>
    <property type="match status" value="1"/>
</dbReference>
<proteinExistence type="inferred from homology"/>
<comment type="caution">
    <text evidence="4">Lacks conserved residue(s) required for the propagation of feature annotation.</text>
</comment>
<dbReference type="SUPFAM" id="SSF57016">
    <property type="entry name" value="Plant lectins/antimicrobial peptides"/>
    <property type="match status" value="1"/>
</dbReference>
<dbReference type="GO" id="GO:0008061">
    <property type="term" value="F:chitin binding"/>
    <property type="evidence" value="ECO:0007669"/>
    <property type="project" value="UniProtKB-UniRule"/>
</dbReference>
<feature type="domain" description="LysM" evidence="6">
    <location>
        <begin position="350"/>
        <end position="396"/>
    </location>
</feature>
<evidence type="ECO:0000259" key="6">
    <source>
        <dbReference type="PROSITE" id="PS51782"/>
    </source>
</evidence>
<evidence type="ECO:0000256" key="3">
    <source>
        <dbReference type="ARBA" id="ARBA00044955"/>
    </source>
</evidence>
<reference evidence="7" key="1">
    <citation type="journal article" date="2023" name="Mol. Phylogenet. Evol.">
        <title>Genome-scale phylogeny and comparative genomics of the fungal order Sordariales.</title>
        <authorList>
            <person name="Hensen N."/>
            <person name="Bonometti L."/>
            <person name="Westerberg I."/>
            <person name="Brannstrom I.O."/>
            <person name="Guillou S."/>
            <person name="Cros-Aarteil S."/>
            <person name="Calhoun S."/>
            <person name="Haridas S."/>
            <person name="Kuo A."/>
            <person name="Mondo S."/>
            <person name="Pangilinan J."/>
            <person name="Riley R."/>
            <person name="LaButti K."/>
            <person name="Andreopoulos B."/>
            <person name="Lipzen A."/>
            <person name="Chen C."/>
            <person name="Yan M."/>
            <person name="Daum C."/>
            <person name="Ng V."/>
            <person name="Clum A."/>
            <person name="Steindorff A."/>
            <person name="Ohm R.A."/>
            <person name="Martin F."/>
            <person name="Silar P."/>
            <person name="Natvig D.O."/>
            <person name="Lalanne C."/>
            <person name="Gautier V."/>
            <person name="Ament-Velasquez S.L."/>
            <person name="Kruys A."/>
            <person name="Hutchinson M.I."/>
            <person name="Powell A.J."/>
            <person name="Barry K."/>
            <person name="Miller A.N."/>
            <person name="Grigoriev I.V."/>
            <person name="Debuchy R."/>
            <person name="Gladieux P."/>
            <person name="Hiltunen Thoren M."/>
            <person name="Johannesson H."/>
        </authorList>
    </citation>
    <scope>NUCLEOTIDE SEQUENCE</scope>
    <source>
        <strain evidence="7">CBS 333.67</strain>
    </source>
</reference>
<gene>
    <name evidence="7" type="ORF">B0T15DRAFT_499665</name>
</gene>
<dbReference type="Proteomes" id="UP001273166">
    <property type="component" value="Unassembled WGS sequence"/>
</dbReference>
<dbReference type="InterPro" id="IPR036861">
    <property type="entry name" value="Endochitinase-like_sf"/>
</dbReference>
<reference evidence="7" key="2">
    <citation type="submission" date="2023-06" db="EMBL/GenBank/DDBJ databases">
        <authorList>
            <consortium name="Lawrence Berkeley National Laboratory"/>
            <person name="Mondo S.J."/>
            <person name="Hensen N."/>
            <person name="Bonometti L."/>
            <person name="Westerberg I."/>
            <person name="Brannstrom I.O."/>
            <person name="Guillou S."/>
            <person name="Cros-Aarteil S."/>
            <person name="Calhoun S."/>
            <person name="Haridas S."/>
            <person name="Kuo A."/>
            <person name="Pangilinan J."/>
            <person name="Riley R."/>
            <person name="Labutti K."/>
            <person name="Andreopoulos B."/>
            <person name="Lipzen A."/>
            <person name="Chen C."/>
            <person name="Yanf M."/>
            <person name="Daum C."/>
            <person name="Ng V."/>
            <person name="Clum A."/>
            <person name="Steindorff A."/>
            <person name="Ohm R."/>
            <person name="Martin F."/>
            <person name="Silar P."/>
            <person name="Natvig D."/>
            <person name="Lalanne C."/>
            <person name="Gautier V."/>
            <person name="Ament-Velasquez S.L."/>
            <person name="Kruys A."/>
            <person name="Hutchinson M.I."/>
            <person name="Powell A.J."/>
            <person name="Barry K."/>
            <person name="Miller A.N."/>
            <person name="Grigoriev I.V."/>
            <person name="Debuchy R."/>
            <person name="Gladieux P."/>
            <person name="Thoren M.H."/>
            <person name="Johannesson H."/>
        </authorList>
    </citation>
    <scope>NUCLEOTIDE SEQUENCE</scope>
    <source>
        <strain evidence="7">CBS 333.67</strain>
    </source>
</reference>
<keyword evidence="8" id="KW-1185">Reference proteome</keyword>
<protein>
    <recommendedName>
        <fullName evidence="9">LysM domain-containing protein</fullName>
    </recommendedName>
</protein>
<name>A0AAJ0GX22_9PEZI</name>
<keyword evidence="2" id="KW-0843">Virulence</keyword>
<dbReference type="PROSITE" id="PS50941">
    <property type="entry name" value="CHIT_BIND_I_2"/>
    <property type="match status" value="1"/>
</dbReference>
<dbReference type="SUPFAM" id="SSF54106">
    <property type="entry name" value="LysM domain"/>
    <property type="match status" value="1"/>
</dbReference>
<evidence type="ECO:0008006" key="9">
    <source>
        <dbReference type="Google" id="ProtNLM"/>
    </source>
</evidence>
<comment type="similarity">
    <text evidence="3">Belongs to the secreted LysM effector family.</text>
</comment>
<dbReference type="EMBL" id="JAUDZG010000002">
    <property type="protein sequence ID" value="KAK3307736.1"/>
    <property type="molecule type" value="Genomic_DNA"/>
</dbReference>
<dbReference type="InterPro" id="IPR018392">
    <property type="entry name" value="LysM"/>
</dbReference>
<evidence type="ECO:0000256" key="1">
    <source>
        <dbReference type="ARBA" id="ARBA00022669"/>
    </source>
</evidence>
<feature type="domain" description="Chitin-binding type-1" evidence="5">
    <location>
        <begin position="407"/>
        <end position="452"/>
    </location>
</feature>
<dbReference type="GeneID" id="87886174"/>
<dbReference type="PANTHER" id="PTHR34997">
    <property type="entry name" value="AM15"/>
    <property type="match status" value="1"/>
</dbReference>
<evidence type="ECO:0000313" key="8">
    <source>
        <dbReference type="Proteomes" id="UP001273166"/>
    </source>
</evidence>
<comment type="caution">
    <text evidence="7">The sequence shown here is derived from an EMBL/GenBank/DDBJ whole genome shotgun (WGS) entry which is preliminary data.</text>
</comment>
<keyword evidence="1 4" id="KW-0147">Chitin-binding</keyword>
<keyword evidence="4" id="KW-1015">Disulfide bond</keyword>
<dbReference type="InterPro" id="IPR052210">
    <property type="entry name" value="LysM1-like"/>
</dbReference>